<keyword evidence="1" id="KW-0812">Transmembrane</keyword>
<reference evidence="3" key="1">
    <citation type="journal article" date="2017" name="Front. Plant Sci.">
        <title>Climate Clever Clovers: New Paradigm to Reduce the Environmental Footprint of Ruminants by Breeding Low Methanogenic Forages Utilizing Haplotype Variation.</title>
        <authorList>
            <person name="Kaur P."/>
            <person name="Appels R."/>
            <person name="Bayer P.E."/>
            <person name="Keeble-Gagnere G."/>
            <person name="Wang J."/>
            <person name="Hirakawa H."/>
            <person name="Shirasawa K."/>
            <person name="Vercoe P."/>
            <person name="Stefanova K."/>
            <person name="Durmic Z."/>
            <person name="Nichols P."/>
            <person name="Revell C."/>
            <person name="Isobe S.N."/>
            <person name="Edwards D."/>
            <person name="Erskine W."/>
        </authorList>
    </citation>
    <scope>NUCLEOTIDE SEQUENCE [LARGE SCALE GENOMIC DNA]</scope>
    <source>
        <strain evidence="3">cv. Daliak</strain>
    </source>
</reference>
<protein>
    <submittedName>
        <fullName evidence="2">Uncharacterized protein</fullName>
    </submittedName>
</protein>
<dbReference type="AlphaFoldDB" id="A0A2Z6P852"/>
<dbReference type="Proteomes" id="UP000242715">
    <property type="component" value="Unassembled WGS sequence"/>
</dbReference>
<name>A0A2Z6P852_TRISU</name>
<keyword evidence="1" id="KW-1133">Transmembrane helix</keyword>
<evidence type="ECO:0000313" key="3">
    <source>
        <dbReference type="Proteomes" id="UP000242715"/>
    </source>
</evidence>
<evidence type="ECO:0000256" key="1">
    <source>
        <dbReference type="SAM" id="Phobius"/>
    </source>
</evidence>
<keyword evidence="1" id="KW-0472">Membrane</keyword>
<organism evidence="2 3">
    <name type="scientific">Trifolium subterraneum</name>
    <name type="common">Subterranean clover</name>
    <dbReference type="NCBI Taxonomy" id="3900"/>
    <lineage>
        <taxon>Eukaryota</taxon>
        <taxon>Viridiplantae</taxon>
        <taxon>Streptophyta</taxon>
        <taxon>Embryophyta</taxon>
        <taxon>Tracheophyta</taxon>
        <taxon>Spermatophyta</taxon>
        <taxon>Magnoliopsida</taxon>
        <taxon>eudicotyledons</taxon>
        <taxon>Gunneridae</taxon>
        <taxon>Pentapetalae</taxon>
        <taxon>rosids</taxon>
        <taxon>fabids</taxon>
        <taxon>Fabales</taxon>
        <taxon>Fabaceae</taxon>
        <taxon>Papilionoideae</taxon>
        <taxon>50 kb inversion clade</taxon>
        <taxon>NPAAA clade</taxon>
        <taxon>Hologalegina</taxon>
        <taxon>IRL clade</taxon>
        <taxon>Trifolieae</taxon>
        <taxon>Trifolium</taxon>
    </lineage>
</organism>
<feature type="transmembrane region" description="Helical" evidence="1">
    <location>
        <begin position="116"/>
        <end position="136"/>
    </location>
</feature>
<evidence type="ECO:0000313" key="2">
    <source>
        <dbReference type="EMBL" id="GAU44455.1"/>
    </source>
</evidence>
<sequence>MQAGGILFIPAGWGIPDPRLVGVWGYTFYPRMKLGWVWGNPNFMGLGLGMTKSAPAPLPCLIAALPKIQIVLPSPISRCYGFGFCWWVRGRFSSRSEVLGGVGGEELSSSEMVFWWWWRCFGSCFLIFVFCFPAAWSPLVSSSLSSATLLFLPTCVRRCWCCCGFELLGSDLAVLVFVGVFLVFVSPAGVGLGAVLWCCLYGGF</sequence>
<feature type="transmembrane region" description="Helical" evidence="1">
    <location>
        <begin position="174"/>
        <end position="200"/>
    </location>
</feature>
<proteinExistence type="predicted"/>
<accession>A0A2Z6P852</accession>
<gene>
    <name evidence="2" type="ORF">TSUD_93090</name>
</gene>
<dbReference type="EMBL" id="DF974044">
    <property type="protein sequence ID" value="GAU44455.1"/>
    <property type="molecule type" value="Genomic_DNA"/>
</dbReference>
<keyword evidence="3" id="KW-1185">Reference proteome</keyword>